<reference evidence="4" key="2">
    <citation type="submission" date="2013-04" db="EMBL/GenBank/DDBJ databases">
        <title>Genomic mechanisms accounting for the adaptation to parasitism in nematode-trapping fungi.</title>
        <authorList>
            <person name="Ahren D.G."/>
        </authorList>
    </citation>
    <scope>NUCLEOTIDE SEQUENCE [LARGE SCALE GENOMIC DNA]</scope>
    <source>
        <strain evidence="4">CBS 200.50</strain>
    </source>
</reference>
<evidence type="ECO:0000313" key="3">
    <source>
        <dbReference type="EMBL" id="EPS44724.1"/>
    </source>
</evidence>
<dbReference type="EMBL" id="AQGS01000035">
    <property type="protein sequence ID" value="EPS44724.1"/>
    <property type="molecule type" value="Genomic_DNA"/>
</dbReference>
<accession>S8APD1</accession>
<name>S8APD1_DACHA</name>
<proteinExistence type="predicted"/>
<dbReference type="OMA" id="VECANYD"/>
<dbReference type="HOGENOM" id="CLU_1019494_0_0_1"/>
<evidence type="ECO:0000313" key="4">
    <source>
        <dbReference type="Proteomes" id="UP000015100"/>
    </source>
</evidence>
<comment type="caution">
    <text evidence="3">The sequence shown here is derived from an EMBL/GenBank/DDBJ whole genome shotgun (WGS) entry which is preliminary data.</text>
</comment>
<dbReference type="STRING" id="1284197.S8APD1"/>
<keyword evidence="4" id="KW-1185">Reference proteome</keyword>
<sequence length="273" mass="27762">MSPKAVIIASLLVFLEVAAGLNLRAVEPPEEGEYLAFSPHLSGGRLLRRQSSVCPVGSQECAETATQVYCAPVCCFESGQFVYGCRTGYYCVGTGASAGCCPVGRTCSGPPPPCVNAGEAPSASATPCPLSAPVCTTNVQGAPVCSGTIGSGTATFTLTRTSSVTSTVEITTTSEETTTSSEATATATTSNGPATETATYTVTLTTTSESTSTEEPTTTEESTTTTELTTSFTLPTSNATFTPPPQATSDANRISAMNLALGLCGVAITFFSL</sequence>
<evidence type="ECO:0000256" key="1">
    <source>
        <dbReference type="SAM" id="MobiDB-lite"/>
    </source>
</evidence>
<feature type="chain" id="PRO_5004560800" evidence="2">
    <location>
        <begin position="21"/>
        <end position="273"/>
    </location>
</feature>
<feature type="region of interest" description="Disordered" evidence="1">
    <location>
        <begin position="167"/>
        <end position="229"/>
    </location>
</feature>
<dbReference type="AlphaFoldDB" id="S8APD1"/>
<reference evidence="3 4" key="1">
    <citation type="journal article" date="2013" name="PLoS Genet.">
        <title>Genomic mechanisms accounting for the adaptation to parasitism in nematode-trapping fungi.</title>
        <authorList>
            <person name="Meerupati T."/>
            <person name="Andersson K.M."/>
            <person name="Friman E."/>
            <person name="Kumar D."/>
            <person name="Tunlid A."/>
            <person name="Ahren D."/>
        </authorList>
    </citation>
    <scope>NUCLEOTIDE SEQUENCE [LARGE SCALE GENOMIC DNA]</scope>
    <source>
        <strain evidence="3 4">CBS 200.50</strain>
    </source>
</reference>
<gene>
    <name evidence="3" type="ORF">H072_1250</name>
</gene>
<evidence type="ECO:0000256" key="2">
    <source>
        <dbReference type="SAM" id="SignalP"/>
    </source>
</evidence>
<protein>
    <submittedName>
        <fullName evidence="3">Uncharacterized protein</fullName>
    </submittedName>
</protein>
<feature type="signal peptide" evidence="2">
    <location>
        <begin position="1"/>
        <end position="20"/>
    </location>
</feature>
<dbReference type="Proteomes" id="UP000015100">
    <property type="component" value="Unassembled WGS sequence"/>
</dbReference>
<dbReference type="OrthoDB" id="5394300at2759"/>
<keyword evidence="2" id="KW-0732">Signal</keyword>
<organism evidence="3 4">
    <name type="scientific">Dactylellina haptotyla (strain CBS 200.50)</name>
    <name type="common">Nematode-trapping fungus</name>
    <name type="synonym">Monacrosporium haptotylum</name>
    <dbReference type="NCBI Taxonomy" id="1284197"/>
    <lineage>
        <taxon>Eukaryota</taxon>
        <taxon>Fungi</taxon>
        <taxon>Dikarya</taxon>
        <taxon>Ascomycota</taxon>
        <taxon>Pezizomycotina</taxon>
        <taxon>Orbiliomycetes</taxon>
        <taxon>Orbiliales</taxon>
        <taxon>Orbiliaceae</taxon>
        <taxon>Dactylellina</taxon>
    </lineage>
</organism>